<dbReference type="Gene3D" id="2.60.40.1190">
    <property type="match status" value="1"/>
</dbReference>
<proteinExistence type="predicted"/>
<sequence length="154" mass="16040">MRRRWVPIIAIFMLIAAACSSSDAGDTTTTAAAPTTVATTLATTTTATPTTTTTPATTTTEAVEPAEGEDLGRSLDAPSAVITVDGDASDWALVPGLATTLEPIEAEAGEPIDNRDITIKMAHDDENVYALLTVEDDYNWNPDDGKLSAAVAML</sequence>
<protein>
    <submittedName>
        <fullName evidence="1">Uncharacterized protein</fullName>
    </submittedName>
</protein>
<feature type="non-terminal residue" evidence="1">
    <location>
        <position position="154"/>
    </location>
</feature>
<dbReference type="SUPFAM" id="SSF49344">
    <property type="entry name" value="CBD9-like"/>
    <property type="match status" value="1"/>
</dbReference>
<dbReference type="AlphaFoldDB" id="A0A3B0T2E4"/>
<dbReference type="EMBL" id="UOEK01000404">
    <property type="protein sequence ID" value="VAW07527.1"/>
    <property type="molecule type" value="Genomic_DNA"/>
</dbReference>
<name>A0A3B0T2E4_9ZZZZ</name>
<dbReference type="PROSITE" id="PS51257">
    <property type="entry name" value="PROKAR_LIPOPROTEIN"/>
    <property type="match status" value="1"/>
</dbReference>
<gene>
    <name evidence="1" type="ORF">MNBD_ACTINO02-1490</name>
</gene>
<reference evidence="1" key="1">
    <citation type="submission" date="2018-06" db="EMBL/GenBank/DDBJ databases">
        <authorList>
            <person name="Zhirakovskaya E."/>
        </authorList>
    </citation>
    <scope>NUCLEOTIDE SEQUENCE</scope>
</reference>
<accession>A0A3B0T2E4</accession>
<organism evidence="1">
    <name type="scientific">hydrothermal vent metagenome</name>
    <dbReference type="NCBI Taxonomy" id="652676"/>
    <lineage>
        <taxon>unclassified sequences</taxon>
        <taxon>metagenomes</taxon>
        <taxon>ecological metagenomes</taxon>
    </lineage>
</organism>
<evidence type="ECO:0000313" key="1">
    <source>
        <dbReference type="EMBL" id="VAW07527.1"/>
    </source>
</evidence>